<name>A0A200R974_MACCD</name>
<protein>
    <submittedName>
        <fullName evidence="1">Uncharacterized protein</fullName>
    </submittedName>
</protein>
<dbReference type="Proteomes" id="UP000195402">
    <property type="component" value="Unassembled WGS sequence"/>
</dbReference>
<organism evidence="1 2">
    <name type="scientific">Macleaya cordata</name>
    <name type="common">Five-seeded plume-poppy</name>
    <name type="synonym">Bocconia cordata</name>
    <dbReference type="NCBI Taxonomy" id="56857"/>
    <lineage>
        <taxon>Eukaryota</taxon>
        <taxon>Viridiplantae</taxon>
        <taxon>Streptophyta</taxon>
        <taxon>Embryophyta</taxon>
        <taxon>Tracheophyta</taxon>
        <taxon>Spermatophyta</taxon>
        <taxon>Magnoliopsida</taxon>
        <taxon>Ranunculales</taxon>
        <taxon>Papaveraceae</taxon>
        <taxon>Papaveroideae</taxon>
        <taxon>Macleaya</taxon>
    </lineage>
</organism>
<dbReference type="InParanoid" id="A0A200R974"/>
<keyword evidence="2" id="KW-1185">Reference proteome</keyword>
<evidence type="ECO:0000313" key="1">
    <source>
        <dbReference type="EMBL" id="OVA19251.1"/>
    </source>
</evidence>
<gene>
    <name evidence="1" type="ORF">BVC80_521g48</name>
</gene>
<dbReference type="OrthoDB" id="605328at2759"/>
<sequence>MLLSLTDHWTTTDEISDSVMSATEISGCIQICVKTMALSHLRPIFHSQPSHSEPPFDPWTVIVQTVVCRLTMKLSAFGKMIREGIRLKFTLPKQILGVSGDAFTAPIDKELVRSMPLPSVPDEYWESRRFQYFGECRGHLQLIDTYGPSPTCFDIMELETD</sequence>
<evidence type="ECO:0000313" key="2">
    <source>
        <dbReference type="Proteomes" id="UP000195402"/>
    </source>
</evidence>
<dbReference type="EMBL" id="MVGT01000213">
    <property type="protein sequence ID" value="OVA19251.1"/>
    <property type="molecule type" value="Genomic_DNA"/>
</dbReference>
<dbReference type="AlphaFoldDB" id="A0A200R974"/>
<proteinExistence type="predicted"/>
<comment type="caution">
    <text evidence="1">The sequence shown here is derived from an EMBL/GenBank/DDBJ whole genome shotgun (WGS) entry which is preliminary data.</text>
</comment>
<reference evidence="1 2" key="1">
    <citation type="journal article" date="2017" name="Mol. Plant">
        <title>The Genome of Medicinal Plant Macleaya cordata Provides New Insights into Benzylisoquinoline Alkaloids Metabolism.</title>
        <authorList>
            <person name="Liu X."/>
            <person name="Liu Y."/>
            <person name="Huang P."/>
            <person name="Ma Y."/>
            <person name="Qing Z."/>
            <person name="Tang Q."/>
            <person name="Cao H."/>
            <person name="Cheng P."/>
            <person name="Zheng Y."/>
            <person name="Yuan Z."/>
            <person name="Zhou Y."/>
            <person name="Liu J."/>
            <person name="Tang Z."/>
            <person name="Zhuo Y."/>
            <person name="Zhang Y."/>
            <person name="Yu L."/>
            <person name="Huang J."/>
            <person name="Yang P."/>
            <person name="Peng Q."/>
            <person name="Zhang J."/>
            <person name="Jiang W."/>
            <person name="Zhang Z."/>
            <person name="Lin K."/>
            <person name="Ro D.K."/>
            <person name="Chen X."/>
            <person name="Xiong X."/>
            <person name="Shang Y."/>
            <person name="Huang S."/>
            <person name="Zeng J."/>
        </authorList>
    </citation>
    <scope>NUCLEOTIDE SEQUENCE [LARGE SCALE GENOMIC DNA]</scope>
    <source>
        <strain evidence="2">cv. BLH2017</strain>
        <tissue evidence="1">Root</tissue>
    </source>
</reference>
<accession>A0A200R974</accession>